<dbReference type="Pfam" id="PF00834">
    <property type="entry name" value="Ribul_P_3_epim"/>
    <property type="match status" value="1"/>
</dbReference>
<evidence type="ECO:0000313" key="4">
    <source>
        <dbReference type="Proteomes" id="UP000301475"/>
    </source>
</evidence>
<dbReference type="PANTHER" id="PTHR11749">
    <property type="entry name" value="RIBULOSE-5-PHOSPHATE-3-EPIMERASE"/>
    <property type="match status" value="1"/>
</dbReference>
<dbReference type="InterPro" id="IPR000056">
    <property type="entry name" value="Ribul_P_3_epim-like"/>
</dbReference>
<dbReference type="OrthoDB" id="1645589at2"/>
<dbReference type="Proteomes" id="UP000301475">
    <property type="component" value="Chromosome"/>
</dbReference>
<dbReference type="AlphaFoldDB" id="A0A4P8XV23"/>
<dbReference type="GO" id="GO:0046872">
    <property type="term" value="F:metal ion binding"/>
    <property type="evidence" value="ECO:0007669"/>
    <property type="project" value="UniProtKB-KW"/>
</dbReference>
<dbReference type="InterPro" id="IPR013785">
    <property type="entry name" value="Aldolase_TIM"/>
</dbReference>
<dbReference type="CDD" id="cd00429">
    <property type="entry name" value="RPE"/>
    <property type="match status" value="1"/>
</dbReference>
<dbReference type="RefSeq" id="WP_022504928.1">
    <property type="nucleotide sequence ID" value="NZ_CP039381.1"/>
</dbReference>
<name>A0A4P8XV23_9FIRM</name>
<gene>
    <name evidence="3" type="ORF">E5Z56_05105</name>
</gene>
<proteinExistence type="predicted"/>
<organism evidence="3 4">
    <name type="scientific">Ruminococcus bovis</name>
    <dbReference type="NCBI Taxonomy" id="2564099"/>
    <lineage>
        <taxon>Bacteria</taxon>
        <taxon>Bacillati</taxon>
        <taxon>Bacillota</taxon>
        <taxon>Clostridia</taxon>
        <taxon>Eubacteriales</taxon>
        <taxon>Oscillospiraceae</taxon>
        <taxon>Ruminococcus</taxon>
    </lineage>
</organism>
<evidence type="ECO:0000313" key="3">
    <source>
        <dbReference type="EMBL" id="QCT06777.1"/>
    </source>
</evidence>
<dbReference type="GO" id="GO:0005975">
    <property type="term" value="P:carbohydrate metabolic process"/>
    <property type="evidence" value="ECO:0007669"/>
    <property type="project" value="InterPro"/>
</dbReference>
<reference evidence="3 4" key="1">
    <citation type="submission" date="2019-04" db="EMBL/GenBank/DDBJ databases">
        <authorList>
            <person name="Embree M."/>
            <person name="Gaffney J.R."/>
        </authorList>
    </citation>
    <scope>NUCLEOTIDE SEQUENCE [LARGE SCALE GENOMIC DNA]</scope>
    <source>
        <strain evidence="3 4">JE7A12</strain>
    </source>
</reference>
<dbReference type="KEGG" id="ruj:E5Z56_05105"/>
<sequence length="234" mass="26358">MRKLLIAPSVGCCDLFHVEEQMKIINEKSDFLHMDIKDGVYVPSYGIGPDYLDYLNKHIDNLKPMDAHLMIKHPQQYLETFAKAGATYITPHTDCIEGDAFVTINKIKELGCKAGVALSPSVPLEAIEFYLPLLDKVTIMIVDPGISGQKVDPQMFVKIKKLAKIRKERNLNFLIEADGSMNKELYAPLYKAGADMVILGPPALWNKDEDFSKAWEIMENEVETELQGVERDAI</sequence>
<evidence type="ECO:0000256" key="2">
    <source>
        <dbReference type="ARBA" id="ARBA00023235"/>
    </source>
</evidence>
<protein>
    <submittedName>
        <fullName evidence="3">Ribulose phosphate epimerase</fullName>
    </submittedName>
</protein>
<accession>A0A4P8XV23</accession>
<keyword evidence="4" id="KW-1185">Reference proteome</keyword>
<keyword evidence="1" id="KW-0479">Metal-binding</keyword>
<dbReference type="Gene3D" id="3.20.20.70">
    <property type="entry name" value="Aldolase class I"/>
    <property type="match status" value="1"/>
</dbReference>
<dbReference type="SUPFAM" id="SSF51366">
    <property type="entry name" value="Ribulose-phoshate binding barrel"/>
    <property type="match status" value="1"/>
</dbReference>
<dbReference type="InterPro" id="IPR011060">
    <property type="entry name" value="RibuloseP-bd_barrel"/>
</dbReference>
<dbReference type="EMBL" id="CP039381">
    <property type="protein sequence ID" value="QCT06777.1"/>
    <property type="molecule type" value="Genomic_DNA"/>
</dbReference>
<evidence type="ECO:0000256" key="1">
    <source>
        <dbReference type="ARBA" id="ARBA00022723"/>
    </source>
</evidence>
<dbReference type="GO" id="GO:0016857">
    <property type="term" value="F:racemase and epimerase activity, acting on carbohydrates and derivatives"/>
    <property type="evidence" value="ECO:0007669"/>
    <property type="project" value="InterPro"/>
</dbReference>
<keyword evidence="2" id="KW-0413">Isomerase</keyword>